<name>A0A9W9UY57_PENBR</name>
<dbReference type="EMBL" id="JAPZBR010000002">
    <property type="protein sequence ID" value="KAJ5361767.1"/>
    <property type="molecule type" value="Genomic_DNA"/>
</dbReference>
<dbReference type="AlphaFoldDB" id="A0A9W9UY57"/>
<evidence type="ECO:0000313" key="2">
    <source>
        <dbReference type="Proteomes" id="UP001148299"/>
    </source>
</evidence>
<reference evidence="1" key="2">
    <citation type="journal article" date="2023" name="IMA Fungus">
        <title>Comparative genomic study of the Penicillium genus elucidates a diverse pangenome and 15 lateral gene transfer events.</title>
        <authorList>
            <person name="Petersen C."/>
            <person name="Sorensen T."/>
            <person name="Nielsen M.R."/>
            <person name="Sondergaard T.E."/>
            <person name="Sorensen J.L."/>
            <person name="Fitzpatrick D.A."/>
            <person name="Frisvad J.C."/>
            <person name="Nielsen K.L."/>
        </authorList>
    </citation>
    <scope>NUCLEOTIDE SEQUENCE</scope>
    <source>
        <strain evidence="1">IBT 35675</strain>
    </source>
</reference>
<sequence length="174" mass="19113">MEISHISTKLSSSPTRFPDCCLGISSTFLDHIISLLPRKPSFTVSVGSGSGLLEALITDRDENVSVHGVEIGSSVNRYIAEEDMHVVTGGWGLCPAAQQASAWIFVYPRDPKLVKKYIDTYGNQSIDLIVWLGPRVDWPDYEAQFAQSSFSSLAFPDDIGLTPYELMAVARKPC</sequence>
<dbReference type="Proteomes" id="UP001148299">
    <property type="component" value="Unassembled WGS sequence"/>
</dbReference>
<organism evidence="1 2">
    <name type="scientific">Penicillium brevicompactum</name>
    <dbReference type="NCBI Taxonomy" id="5074"/>
    <lineage>
        <taxon>Eukaryota</taxon>
        <taxon>Fungi</taxon>
        <taxon>Dikarya</taxon>
        <taxon>Ascomycota</taxon>
        <taxon>Pezizomycotina</taxon>
        <taxon>Eurotiomycetes</taxon>
        <taxon>Eurotiomycetidae</taxon>
        <taxon>Eurotiales</taxon>
        <taxon>Aspergillaceae</taxon>
        <taxon>Penicillium</taxon>
    </lineage>
</organism>
<reference evidence="1" key="1">
    <citation type="submission" date="2022-12" db="EMBL/GenBank/DDBJ databases">
        <authorList>
            <person name="Petersen C."/>
        </authorList>
    </citation>
    <scope>NUCLEOTIDE SEQUENCE</scope>
    <source>
        <strain evidence="1">IBT 35675</strain>
    </source>
</reference>
<evidence type="ECO:0000313" key="1">
    <source>
        <dbReference type="EMBL" id="KAJ5361767.1"/>
    </source>
</evidence>
<accession>A0A9W9UY57</accession>
<protein>
    <submittedName>
        <fullName evidence="1">Uncharacterized protein</fullName>
    </submittedName>
</protein>
<gene>
    <name evidence="1" type="ORF">N7541_002611</name>
</gene>
<keyword evidence="2" id="KW-1185">Reference proteome</keyword>
<proteinExistence type="predicted"/>
<comment type="caution">
    <text evidence="1">The sequence shown here is derived from an EMBL/GenBank/DDBJ whole genome shotgun (WGS) entry which is preliminary data.</text>
</comment>